<evidence type="ECO:0000313" key="2">
    <source>
        <dbReference type="EMBL" id="MCW1886529.1"/>
    </source>
</evidence>
<reference evidence="2 3" key="1">
    <citation type="submission" date="2022-10" db="EMBL/GenBank/DDBJ databases">
        <title>Luteolibacter flavescens strain MCCC 1K03193, whole genome shotgun sequencing project.</title>
        <authorList>
            <person name="Zhao G."/>
            <person name="Shen L."/>
        </authorList>
    </citation>
    <scope>NUCLEOTIDE SEQUENCE [LARGE SCALE GENOMIC DNA]</scope>
    <source>
        <strain evidence="2 3">MCCC 1K03193</strain>
    </source>
</reference>
<dbReference type="Gene3D" id="3.30.2310.20">
    <property type="entry name" value="RelE-like"/>
    <property type="match status" value="1"/>
</dbReference>
<dbReference type="Pfam" id="PF05016">
    <property type="entry name" value="ParE_toxin"/>
    <property type="match status" value="1"/>
</dbReference>
<dbReference type="Proteomes" id="UP001207930">
    <property type="component" value="Unassembled WGS sequence"/>
</dbReference>
<dbReference type="InterPro" id="IPR035093">
    <property type="entry name" value="RelE/ParE_toxin_dom_sf"/>
</dbReference>
<keyword evidence="3" id="KW-1185">Reference proteome</keyword>
<comment type="caution">
    <text evidence="2">The sequence shown here is derived from an EMBL/GenBank/DDBJ whole genome shotgun (WGS) entry which is preliminary data.</text>
</comment>
<accession>A0ABT3FT79</accession>
<dbReference type="InterPro" id="IPR007712">
    <property type="entry name" value="RelE/ParE_toxin"/>
</dbReference>
<protein>
    <submittedName>
        <fullName evidence="2">Type II toxin-antitoxin system RelE/ParE family toxin</fullName>
    </submittedName>
</protein>
<sequence>MPYLALSRRALLDLAEIEQYSTETWGKKVATSYLGEIEDALNRLKENPGLLRSRPELSDHLKFYRVGRHLLVCAQEGENIYVLTLKHGAMDLPERLAEMEPEMAKEAELLHQAFLRSRKV</sequence>
<organism evidence="2 3">
    <name type="scientific">Luteolibacter flavescens</name>
    <dbReference type="NCBI Taxonomy" id="1859460"/>
    <lineage>
        <taxon>Bacteria</taxon>
        <taxon>Pseudomonadati</taxon>
        <taxon>Verrucomicrobiota</taxon>
        <taxon>Verrucomicrobiia</taxon>
        <taxon>Verrucomicrobiales</taxon>
        <taxon>Verrucomicrobiaceae</taxon>
        <taxon>Luteolibacter</taxon>
    </lineage>
</organism>
<keyword evidence="1" id="KW-1277">Toxin-antitoxin system</keyword>
<proteinExistence type="predicted"/>
<evidence type="ECO:0000256" key="1">
    <source>
        <dbReference type="ARBA" id="ARBA00022649"/>
    </source>
</evidence>
<dbReference type="EMBL" id="JAPDDS010000010">
    <property type="protein sequence ID" value="MCW1886529.1"/>
    <property type="molecule type" value="Genomic_DNA"/>
</dbReference>
<evidence type="ECO:0000313" key="3">
    <source>
        <dbReference type="Proteomes" id="UP001207930"/>
    </source>
</evidence>
<dbReference type="RefSeq" id="WP_264502485.1">
    <property type="nucleotide sequence ID" value="NZ_JAPDDS010000010.1"/>
</dbReference>
<gene>
    <name evidence="2" type="ORF">OKA04_17455</name>
</gene>
<name>A0ABT3FT79_9BACT</name>